<feature type="compositionally biased region" description="Basic and acidic residues" evidence="1">
    <location>
        <begin position="19"/>
        <end position="29"/>
    </location>
</feature>
<feature type="region of interest" description="Disordered" evidence="1">
    <location>
        <begin position="64"/>
        <end position="97"/>
    </location>
</feature>
<evidence type="ECO:0000313" key="2">
    <source>
        <dbReference type="EMBL" id="MDQ7246469.1"/>
    </source>
</evidence>
<evidence type="ECO:0008006" key="4">
    <source>
        <dbReference type="Google" id="ProtNLM"/>
    </source>
</evidence>
<organism evidence="2 3">
    <name type="scientific">Dongia sedimenti</name>
    <dbReference type="NCBI Taxonomy" id="3064282"/>
    <lineage>
        <taxon>Bacteria</taxon>
        <taxon>Pseudomonadati</taxon>
        <taxon>Pseudomonadota</taxon>
        <taxon>Alphaproteobacteria</taxon>
        <taxon>Rhodospirillales</taxon>
        <taxon>Dongiaceae</taxon>
        <taxon>Dongia</taxon>
    </lineage>
</organism>
<feature type="compositionally biased region" description="Gly residues" evidence="1">
    <location>
        <begin position="1"/>
        <end position="12"/>
    </location>
</feature>
<comment type="caution">
    <text evidence="2">The sequence shown here is derived from an EMBL/GenBank/DDBJ whole genome shotgun (WGS) entry which is preliminary data.</text>
</comment>
<dbReference type="Proteomes" id="UP001230156">
    <property type="component" value="Unassembled WGS sequence"/>
</dbReference>
<gene>
    <name evidence="2" type="ORF">Q8A70_02270</name>
</gene>
<name>A0ABU0YFI7_9PROT</name>
<reference evidence="3" key="1">
    <citation type="submission" date="2023-08" db="EMBL/GenBank/DDBJ databases">
        <title>Rhodospirillaceae gen. nov., a novel taxon isolated from the Yangtze River Yuezi River estuary sludge.</title>
        <authorList>
            <person name="Ruan L."/>
        </authorList>
    </citation>
    <scope>NUCLEOTIDE SEQUENCE [LARGE SCALE GENOMIC DNA]</scope>
    <source>
        <strain evidence="3">R-7</strain>
    </source>
</reference>
<dbReference type="RefSeq" id="WP_379953862.1">
    <property type="nucleotide sequence ID" value="NZ_JAUYVI010000001.1"/>
</dbReference>
<protein>
    <recommendedName>
        <fullName evidence="4">Lipoprotein</fullName>
    </recommendedName>
</protein>
<evidence type="ECO:0000256" key="1">
    <source>
        <dbReference type="SAM" id="MobiDB-lite"/>
    </source>
</evidence>
<dbReference type="EMBL" id="JAUYVI010000001">
    <property type="protein sequence ID" value="MDQ7246469.1"/>
    <property type="molecule type" value="Genomic_DNA"/>
</dbReference>
<accession>A0ABU0YFI7</accession>
<sequence length="97" mass="10583">MTLLGDDGGTGPLGQRNYRRMEDSMDKNKTPARPGKALRKPGLAAALMLTVLSLSACVVPVDGDHRGDGHRRHHWNNDGDWNSGPDTGWHGGGHHWH</sequence>
<evidence type="ECO:0000313" key="3">
    <source>
        <dbReference type="Proteomes" id="UP001230156"/>
    </source>
</evidence>
<proteinExistence type="predicted"/>
<feature type="region of interest" description="Disordered" evidence="1">
    <location>
        <begin position="1"/>
        <end position="38"/>
    </location>
</feature>
<keyword evidence="3" id="KW-1185">Reference proteome</keyword>